<sequence>MQLVPSGEGETFSPRGLYSFAITLIRHQLQNAIPGWFLLEDQTRQSESKPDENAGRLARIERKLNVLLILAGIIVLFQPFLLVPLYLPDLTGLAVSTISILLLVLALIMRFFEPQVPYLMRHAGRFTALMYRWFWLRPSQQLRGKNKESSRNQ</sequence>
<evidence type="ECO:0000256" key="1">
    <source>
        <dbReference type="SAM" id="Phobius"/>
    </source>
</evidence>
<evidence type="ECO:0000313" key="3">
    <source>
        <dbReference type="Proteomes" id="UP000319976"/>
    </source>
</evidence>
<evidence type="ECO:0000313" key="2">
    <source>
        <dbReference type="EMBL" id="QDT63098.1"/>
    </source>
</evidence>
<keyword evidence="3" id="KW-1185">Reference proteome</keyword>
<dbReference type="RefSeq" id="WP_145259151.1">
    <property type="nucleotide sequence ID" value="NZ_CP036316.1"/>
</dbReference>
<feature type="transmembrane region" description="Helical" evidence="1">
    <location>
        <begin position="66"/>
        <end position="87"/>
    </location>
</feature>
<gene>
    <name evidence="2" type="ORF">V22_02980</name>
</gene>
<dbReference type="AlphaFoldDB" id="A0A517T3Z6"/>
<organism evidence="2 3">
    <name type="scientific">Calycomorphotria hydatis</name>
    <dbReference type="NCBI Taxonomy" id="2528027"/>
    <lineage>
        <taxon>Bacteria</taxon>
        <taxon>Pseudomonadati</taxon>
        <taxon>Planctomycetota</taxon>
        <taxon>Planctomycetia</taxon>
        <taxon>Planctomycetales</taxon>
        <taxon>Planctomycetaceae</taxon>
        <taxon>Calycomorphotria</taxon>
    </lineage>
</organism>
<keyword evidence="1" id="KW-0812">Transmembrane</keyword>
<protein>
    <submittedName>
        <fullName evidence="2">Uncharacterized protein</fullName>
    </submittedName>
</protein>
<keyword evidence="1" id="KW-0472">Membrane</keyword>
<proteinExistence type="predicted"/>
<name>A0A517T3Z6_9PLAN</name>
<feature type="transmembrane region" description="Helical" evidence="1">
    <location>
        <begin position="93"/>
        <end position="112"/>
    </location>
</feature>
<accession>A0A517T3Z6</accession>
<keyword evidence="1" id="KW-1133">Transmembrane helix</keyword>
<dbReference type="EMBL" id="CP036316">
    <property type="protein sequence ID" value="QDT63098.1"/>
    <property type="molecule type" value="Genomic_DNA"/>
</dbReference>
<dbReference type="Proteomes" id="UP000319976">
    <property type="component" value="Chromosome"/>
</dbReference>
<dbReference type="KEGG" id="chya:V22_02980"/>
<reference evidence="2 3" key="1">
    <citation type="submission" date="2019-02" db="EMBL/GenBank/DDBJ databases">
        <title>Deep-cultivation of Planctomycetes and their phenomic and genomic characterization uncovers novel biology.</title>
        <authorList>
            <person name="Wiegand S."/>
            <person name="Jogler M."/>
            <person name="Boedeker C."/>
            <person name="Pinto D."/>
            <person name="Vollmers J."/>
            <person name="Rivas-Marin E."/>
            <person name="Kohn T."/>
            <person name="Peeters S.H."/>
            <person name="Heuer A."/>
            <person name="Rast P."/>
            <person name="Oberbeckmann S."/>
            <person name="Bunk B."/>
            <person name="Jeske O."/>
            <person name="Meyerdierks A."/>
            <person name="Storesund J.E."/>
            <person name="Kallscheuer N."/>
            <person name="Luecker S."/>
            <person name="Lage O.M."/>
            <person name="Pohl T."/>
            <person name="Merkel B.J."/>
            <person name="Hornburger P."/>
            <person name="Mueller R.-W."/>
            <person name="Bruemmer F."/>
            <person name="Labrenz M."/>
            <person name="Spormann A.M."/>
            <person name="Op den Camp H."/>
            <person name="Overmann J."/>
            <person name="Amann R."/>
            <person name="Jetten M.S.M."/>
            <person name="Mascher T."/>
            <person name="Medema M.H."/>
            <person name="Devos D.P."/>
            <person name="Kaster A.-K."/>
            <person name="Ovreas L."/>
            <person name="Rohde M."/>
            <person name="Galperin M.Y."/>
            <person name="Jogler C."/>
        </authorList>
    </citation>
    <scope>NUCLEOTIDE SEQUENCE [LARGE SCALE GENOMIC DNA]</scope>
    <source>
        <strain evidence="2 3">V22</strain>
    </source>
</reference>